<feature type="transmembrane region" description="Helical" evidence="8">
    <location>
        <begin position="207"/>
        <end position="228"/>
    </location>
</feature>
<sequence length="502" mass="50449">MPAAASPEPSGGVKGRSAASGTPILVAVIVAVVSYGLMQTMLVPTVGVLQHSLNAGPAAVSWAVLSATLLSSAILTPLISRLGDGHGKRRVMLTVLVVYLVATLGGALSWDIGALIAFRAAQGVSLSLLPLAFGIVRESMPAVRVPGALGLTSAVVGGSAGIALLGGGLITDLAGWRWLFVAGAAMIVAALVLVWRNVPESPERTSIRLDWPGMLSLSAGLLMALLGLTQGASWGWGSPTVIVLLVGGPAVLALFLWIESRVPHPLFPPFLLVRRPIAAVHAIAFLIGANQFVFYVLVPRFAQTPPGSGGLADYGFGMSVTGAALVMLPGTVVMLPANALAARVEARWGRVAAPALGMLTAAAGAVALALAHARVWQFVVFVVVLSVGWGLVMSSLPRLVGGTAPPEHTAGANGVNTVARTVGGAVGSQVAAAVLATMTVPGTEAPAPPGYTASFLIAAGAAMFGAALVPLLRRRVRAPGEAAPAGSPTAPAAPATGTLGGP</sequence>
<evidence type="ECO:0000256" key="8">
    <source>
        <dbReference type="SAM" id="Phobius"/>
    </source>
</evidence>
<evidence type="ECO:0000256" key="3">
    <source>
        <dbReference type="ARBA" id="ARBA00022475"/>
    </source>
</evidence>
<evidence type="ECO:0000256" key="1">
    <source>
        <dbReference type="ARBA" id="ARBA00004651"/>
    </source>
</evidence>
<dbReference type="Gene3D" id="1.20.1720.10">
    <property type="entry name" value="Multidrug resistance protein D"/>
    <property type="match status" value="1"/>
</dbReference>
<dbReference type="EMBL" id="JBIAXI010000001">
    <property type="protein sequence ID" value="MFF4771663.1"/>
    <property type="molecule type" value="Genomic_DNA"/>
</dbReference>
<dbReference type="InterPro" id="IPR036259">
    <property type="entry name" value="MFS_trans_sf"/>
</dbReference>
<dbReference type="RefSeq" id="WP_387340267.1">
    <property type="nucleotide sequence ID" value="NZ_JBIAXI010000001.1"/>
</dbReference>
<feature type="transmembrane region" description="Helical" evidence="8">
    <location>
        <begin position="176"/>
        <end position="195"/>
    </location>
</feature>
<evidence type="ECO:0000256" key="2">
    <source>
        <dbReference type="ARBA" id="ARBA00022448"/>
    </source>
</evidence>
<keyword evidence="4 8" id="KW-0812">Transmembrane</keyword>
<accession>A0ABW6UX74</accession>
<dbReference type="PANTHER" id="PTHR42718:SF46">
    <property type="entry name" value="BLR6921 PROTEIN"/>
    <property type="match status" value="1"/>
</dbReference>
<feature type="transmembrane region" description="Helical" evidence="8">
    <location>
        <begin position="450"/>
        <end position="472"/>
    </location>
</feature>
<evidence type="ECO:0000259" key="9">
    <source>
        <dbReference type="PROSITE" id="PS50850"/>
    </source>
</evidence>
<comment type="subcellular location">
    <subcellularLocation>
        <location evidence="1">Cell membrane</location>
        <topology evidence="1">Multi-pass membrane protein</topology>
    </subcellularLocation>
</comment>
<proteinExistence type="predicted"/>
<comment type="caution">
    <text evidence="10">The sequence shown here is derived from an EMBL/GenBank/DDBJ whole genome shotgun (WGS) entry which is preliminary data.</text>
</comment>
<keyword evidence="5 8" id="KW-1133">Transmembrane helix</keyword>
<keyword evidence="6 8" id="KW-0472">Membrane</keyword>
<feature type="transmembrane region" description="Helical" evidence="8">
    <location>
        <begin position="417"/>
        <end position="438"/>
    </location>
</feature>
<feature type="transmembrane region" description="Helical" evidence="8">
    <location>
        <begin position="278"/>
        <end position="298"/>
    </location>
</feature>
<organism evidence="10 11">
    <name type="scientific">Microtetraspora fusca</name>
    <dbReference type="NCBI Taxonomy" id="1997"/>
    <lineage>
        <taxon>Bacteria</taxon>
        <taxon>Bacillati</taxon>
        <taxon>Actinomycetota</taxon>
        <taxon>Actinomycetes</taxon>
        <taxon>Streptosporangiales</taxon>
        <taxon>Streptosporangiaceae</taxon>
        <taxon>Microtetraspora</taxon>
    </lineage>
</organism>
<protein>
    <submittedName>
        <fullName evidence="10">MFS transporter</fullName>
    </submittedName>
</protein>
<gene>
    <name evidence="10" type="ORF">ACFY05_02255</name>
</gene>
<dbReference type="Gene3D" id="1.20.1250.20">
    <property type="entry name" value="MFS general substrate transporter like domains"/>
    <property type="match status" value="1"/>
</dbReference>
<keyword evidence="3" id="KW-1003">Cell membrane</keyword>
<dbReference type="SUPFAM" id="SSF103473">
    <property type="entry name" value="MFS general substrate transporter"/>
    <property type="match status" value="2"/>
</dbReference>
<evidence type="ECO:0000256" key="5">
    <source>
        <dbReference type="ARBA" id="ARBA00022989"/>
    </source>
</evidence>
<reference evidence="10 11" key="1">
    <citation type="submission" date="2024-10" db="EMBL/GenBank/DDBJ databases">
        <title>The Natural Products Discovery Center: Release of the First 8490 Sequenced Strains for Exploring Actinobacteria Biosynthetic Diversity.</title>
        <authorList>
            <person name="Kalkreuter E."/>
            <person name="Kautsar S.A."/>
            <person name="Yang D."/>
            <person name="Bader C.D."/>
            <person name="Teijaro C.N."/>
            <person name="Fluegel L."/>
            <person name="Davis C.M."/>
            <person name="Simpson J.R."/>
            <person name="Lauterbach L."/>
            <person name="Steele A.D."/>
            <person name="Gui C."/>
            <person name="Meng S."/>
            <person name="Li G."/>
            <person name="Viehrig K."/>
            <person name="Ye F."/>
            <person name="Su P."/>
            <person name="Kiefer A.F."/>
            <person name="Nichols A."/>
            <person name="Cepeda A.J."/>
            <person name="Yan W."/>
            <person name="Fan B."/>
            <person name="Jiang Y."/>
            <person name="Adhikari A."/>
            <person name="Zheng C.-J."/>
            <person name="Schuster L."/>
            <person name="Cowan T.M."/>
            <person name="Smanski M.J."/>
            <person name="Chevrette M.G."/>
            <person name="De Carvalho L.P.S."/>
            <person name="Shen B."/>
        </authorList>
    </citation>
    <scope>NUCLEOTIDE SEQUENCE [LARGE SCALE GENOMIC DNA]</scope>
    <source>
        <strain evidence="10 11">NPDC001281</strain>
    </source>
</reference>
<keyword evidence="11" id="KW-1185">Reference proteome</keyword>
<name>A0ABW6UX74_MICFU</name>
<evidence type="ECO:0000256" key="6">
    <source>
        <dbReference type="ARBA" id="ARBA00023136"/>
    </source>
</evidence>
<dbReference type="InterPro" id="IPR020846">
    <property type="entry name" value="MFS_dom"/>
</dbReference>
<feature type="transmembrane region" description="Helical" evidence="8">
    <location>
        <begin position="91"/>
        <end position="110"/>
    </location>
</feature>
<feature type="transmembrane region" description="Helical" evidence="8">
    <location>
        <begin position="24"/>
        <end position="47"/>
    </location>
</feature>
<dbReference type="PANTHER" id="PTHR42718">
    <property type="entry name" value="MAJOR FACILITATOR SUPERFAMILY MULTIDRUG TRANSPORTER MFSC"/>
    <property type="match status" value="1"/>
</dbReference>
<feature type="transmembrane region" description="Helical" evidence="8">
    <location>
        <begin position="376"/>
        <end position="396"/>
    </location>
</feature>
<feature type="region of interest" description="Disordered" evidence="7">
    <location>
        <begin position="480"/>
        <end position="502"/>
    </location>
</feature>
<keyword evidence="2" id="KW-0813">Transport</keyword>
<dbReference type="InterPro" id="IPR011701">
    <property type="entry name" value="MFS"/>
</dbReference>
<feature type="transmembrane region" description="Helical" evidence="8">
    <location>
        <begin position="59"/>
        <end position="79"/>
    </location>
</feature>
<dbReference type="PROSITE" id="PS50850">
    <property type="entry name" value="MFS"/>
    <property type="match status" value="1"/>
</dbReference>
<evidence type="ECO:0000256" key="4">
    <source>
        <dbReference type="ARBA" id="ARBA00022692"/>
    </source>
</evidence>
<evidence type="ECO:0000256" key="7">
    <source>
        <dbReference type="SAM" id="MobiDB-lite"/>
    </source>
</evidence>
<dbReference type="Pfam" id="PF07690">
    <property type="entry name" value="MFS_1"/>
    <property type="match status" value="1"/>
</dbReference>
<feature type="transmembrane region" description="Helical" evidence="8">
    <location>
        <begin position="148"/>
        <end position="170"/>
    </location>
</feature>
<dbReference type="Proteomes" id="UP001602119">
    <property type="component" value="Unassembled WGS sequence"/>
</dbReference>
<feature type="domain" description="Major facilitator superfamily (MFS) profile" evidence="9">
    <location>
        <begin position="24"/>
        <end position="477"/>
    </location>
</feature>
<feature type="transmembrane region" description="Helical" evidence="8">
    <location>
        <begin position="318"/>
        <end position="339"/>
    </location>
</feature>
<evidence type="ECO:0000313" key="10">
    <source>
        <dbReference type="EMBL" id="MFF4771663.1"/>
    </source>
</evidence>
<feature type="transmembrane region" description="Helical" evidence="8">
    <location>
        <begin position="116"/>
        <end position="136"/>
    </location>
</feature>
<feature type="transmembrane region" description="Helical" evidence="8">
    <location>
        <begin position="351"/>
        <end position="370"/>
    </location>
</feature>
<feature type="transmembrane region" description="Helical" evidence="8">
    <location>
        <begin position="234"/>
        <end position="258"/>
    </location>
</feature>
<evidence type="ECO:0000313" key="11">
    <source>
        <dbReference type="Proteomes" id="UP001602119"/>
    </source>
</evidence>